<dbReference type="InterPro" id="IPR055348">
    <property type="entry name" value="DctQ"/>
</dbReference>
<dbReference type="Pfam" id="PF04290">
    <property type="entry name" value="DctQ"/>
    <property type="match status" value="1"/>
</dbReference>
<comment type="subunit">
    <text evidence="9">The complex comprises the extracytoplasmic solute receptor protein and the two transmembrane proteins.</text>
</comment>
<comment type="subcellular location">
    <subcellularLocation>
        <location evidence="1 9">Cell inner membrane</location>
        <topology evidence="1 9">Multi-pass membrane protein</topology>
    </subcellularLocation>
</comment>
<dbReference type="PANTHER" id="PTHR35011:SF2">
    <property type="entry name" value="2,3-DIKETO-L-GULONATE TRAP TRANSPORTER SMALL PERMEASE PROTEIN YIAM"/>
    <property type="match status" value="1"/>
</dbReference>
<evidence type="ECO:0000259" key="10">
    <source>
        <dbReference type="Pfam" id="PF04290"/>
    </source>
</evidence>
<evidence type="ECO:0000256" key="4">
    <source>
        <dbReference type="ARBA" id="ARBA00022519"/>
    </source>
</evidence>
<dbReference type="EMBL" id="JAUSUL010000002">
    <property type="protein sequence ID" value="MDQ0315874.1"/>
    <property type="molecule type" value="Genomic_DNA"/>
</dbReference>
<evidence type="ECO:0000256" key="7">
    <source>
        <dbReference type="ARBA" id="ARBA00023136"/>
    </source>
</evidence>
<protein>
    <recommendedName>
        <fullName evidence="9">TRAP transporter small permease protein</fullName>
    </recommendedName>
</protein>
<dbReference type="GO" id="GO:0022857">
    <property type="term" value="F:transmembrane transporter activity"/>
    <property type="evidence" value="ECO:0007669"/>
    <property type="project" value="UniProtKB-UniRule"/>
</dbReference>
<dbReference type="AlphaFoldDB" id="A0AAE3VPF0"/>
<feature type="transmembrane region" description="Helical" evidence="9">
    <location>
        <begin position="20"/>
        <end position="40"/>
    </location>
</feature>
<keyword evidence="2 9" id="KW-0813">Transport</keyword>
<name>A0AAE3VPF0_9HYPH</name>
<keyword evidence="5 9" id="KW-0812">Transmembrane</keyword>
<comment type="similarity">
    <text evidence="8 9">Belongs to the TRAP transporter small permease family.</text>
</comment>
<organism evidence="11 12">
    <name type="scientific">Amorphus orientalis</name>
    <dbReference type="NCBI Taxonomy" id="649198"/>
    <lineage>
        <taxon>Bacteria</taxon>
        <taxon>Pseudomonadati</taxon>
        <taxon>Pseudomonadota</taxon>
        <taxon>Alphaproteobacteria</taxon>
        <taxon>Hyphomicrobiales</taxon>
        <taxon>Amorphaceae</taxon>
        <taxon>Amorphus</taxon>
    </lineage>
</organism>
<evidence type="ECO:0000256" key="2">
    <source>
        <dbReference type="ARBA" id="ARBA00022448"/>
    </source>
</evidence>
<evidence type="ECO:0000256" key="9">
    <source>
        <dbReference type="RuleBase" id="RU369079"/>
    </source>
</evidence>
<feature type="transmembrane region" description="Helical" evidence="9">
    <location>
        <begin position="46"/>
        <end position="67"/>
    </location>
</feature>
<gene>
    <name evidence="11" type="ORF">J2S73_002331</name>
</gene>
<evidence type="ECO:0000256" key="5">
    <source>
        <dbReference type="ARBA" id="ARBA00022692"/>
    </source>
</evidence>
<keyword evidence="12" id="KW-1185">Reference proteome</keyword>
<evidence type="ECO:0000256" key="1">
    <source>
        <dbReference type="ARBA" id="ARBA00004429"/>
    </source>
</evidence>
<comment type="function">
    <text evidence="9">Part of the tripartite ATP-independent periplasmic (TRAP) transport system.</text>
</comment>
<dbReference type="InterPro" id="IPR007387">
    <property type="entry name" value="TRAP_DctQ"/>
</dbReference>
<dbReference type="RefSeq" id="WP_306885702.1">
    <property type="nucleotide sequence ID" value="NZ_JAUSUL010000002.1"/>
</dbReference>
<dbReference type="GO" id="GO:0005886">
    <property type="term" value="C:plasma membrane"/>
    <property type="evidence" value="ECO:0007669"/>
    <property type="project" value="UniProtKB-SubCell"/>
</dbReference>
<dbReference type="GO" id="GO:0015740">
    <property type="term" value="P:C4-dicarboxylate transport"/>
    <property type="evidence" value="ECO:0007669"/>
    <property type="project" value="TreeGrafter"/>
</dbReference>
<evidence type="ECO:0000313" key="12">
    <source>
        <dbReference type="Proteomes" id="UP001229244"/>
    </source>
</evidence>
<evidence type="ECO:0000313" key="11">
    <source>
        <dbReference type="EMBL" id="MDQ0315874.1"/>
    </source>
</evidence>
<comment type="caution">
    <text evidence="11">The sequence shown here is derived from an EMBL/GenBank/DDBJ whole genome shotgun (WGS) entry which is preliminary data.</text>
</comment>
<sequence length="173" mass="19821">MRTIRAVVDWLGRRAENFLALLLGSLFVSFLIQIAFRYLLNLPLGWTVEWVAIAWLWGILFGYAFVVRESDVIRLDIVYELLPRWARRALDVATGLICAGIFAWTLPHVYEYVTFMSIEKTAYLDIPFDYVFAIYVPFAVAVIVRCLMTVWRGLSGIGPAFNTPTSADTHDYD</sequence>
<evidence type="ECO:0000256" key="6">
    <source>
        <dbReference type="ARBA" id="ARBA00022989"/>
    </source>
</evidence>
<feature type="transmembrane region" description="Helical" evidence="9">
    <location>
        <begin position="130"/>
        <end position="148"/>
    </location>
</feature>
<dbReference type="PANTHER" id="PTHR35011">
    <property type="entry name" value="2,3-DIKETO-L-GULONATE TRAP TRANSPORTER SMALL PERMEASE PROTEIN YIAM"/>
    <property type="match status" value="1"/>
</dbReference>
<keyword evidence="7 9" id="KW-0472">Membrane</keyword>
<accession>A0AAE3VPF0</accession>
<keyword evidence="6 9" id="KW-1133">Transmembrane helix</keyword>
<feature type="transmembrane region" description="Helical" evidence="9">
    <location>
        <begin position="88"/>
        <end position="110"/>
    </location>
</feature>
<dbReference type="Proteomes" id="UP001229244">
    <property type="component" value="Unassembled WGS sequence"/>
</dbReference>
<keyword evidence="3" id="KW-1003">Cell membrane</keyword>
<keyword evidence="4 9" id="KW-0997">Cell inner membrane</keyword>
<feature type="domain" description="Tripartite ATP-independent periplasmic transporters DctQ component" evidence="10">
    <location>
        <begin position="27"/>
        <end position="154"/>
    </location>
</feature>
<reference evidence="11" key="1">
    <citation type="submission" date="2023-07" db="EMBL/GenBank/DDBJ databases">
        <title>Genomic Encyclopedia of Type Strains, Phase IV (KMG-IV): sequencing the most valuable type-strain genomes for metagenomic binning, comparative biology and taxonomic classification.</title>
        <authorList>
            <person name="Goeker M."/>
        </authorList>
    </citation>
    <scope>NUCLEOTIDE SEQUENCE</scope>
    <source>
        <strain evidence="11">DSM 21202</strain>
    </source>
</reference>
<evidence type="ECO:0000256" key="3">
    <source>
        <dbReference type="ARBA" id="ARBA00022475"/>
    </source>
</evidence>
<proteinExistence type="inferred from homology"/>
<evidence type="ECO:0000256" key="8">
    <source>
        <dbReference type="ARBA" id="ARBA00038436"/>
    </source>
</evidence>